<name>A0A2S3XBN3_PSEPU</name>
<comment type="caution">
    <text evidence="1">The sequence shown here is derived from an EMBL/GenBank/DDBJ whole genome shotgun (WGS) entry which is preliminary data.</text>
</comment>
<dbReference type="InterPro" id="IPR011990">
    <property type="entry name" value="TPR-like_helical_dom_sf"/>
</dbReference>
<evidence type="ECO:0000313" key="2">
    <source>
        <dbReference type="Proteomes" id="UP000237378"/>
    </source>
</evidence>
<proteinExistence type="predicted"/>
<reference evidence="1 2" key="1">
    <citation type="submission" date="2016-08" db="EMBL/GenBank/DDBJ databases">
        <authorList>
            <person name="Seilhamer J.J."/>
        </authorList>
    </citation>
    <scope>NUCLEOTIDE SEQUENCE [LARGE SCALE GENOMIC DNA]</scope>
    <source>
        <strain evidence="1 2">KH-18-2</strain>
    </source>
</reference>
<sequence>MKDLSEVNLQLSQRIVVVVESGNELQEKGDYQAALEKYKESWSMLPDPKEQWDLSHWIEKCNSEVYLKQQDYESAKIWALKAVESKPPRETSSFIILGACFLGLGEERHAFDEMKKAFEMGGERAFKGFDKKYLAFFAGFKG</sequence>
<reference evidence="1 2" key="2">
    <citation type="submission" date="2018-03" db="EMBL/GenBank/DDBJ databases">
        <title>Draft genome of Pseudomonas putida strain KH-18-2.</title>
        <authorList>
            <person name="Yoshizawa S."/>
            <person name="Khan N.H."/>
            <person name="Nishimura M."/>
            <person name="Chiura H.X."/>
            <person name="Ogura Y."/>
            <person name="Hayashi T."/>
            <person name="Kogure K."/>
        </authorList>
    </citation>
    <scope>NUCLEOTIDE SEQUENCE [LARGE SCALE GENOMIC DNA]</scope>
    <source>
        <strain evidence="1 2">KH-18-2</strain>
    </source>
</reference>
<dbReference type="AlphaFoldDB" id="A0A2S3XBN3"/>
<evidence type="ECO:0000313" key="1">
    <source>
        <dbReference type="EMBL" id="POG12988.1"/>
    </source>
</evidence>
<protein>
    <submittedName>
        <fullName evidence="1">Uncharacterized protein</fullName>
    </submittedName>
</protein>
<dbReference type="RefSeq" id="WP_103469031.1">
    <property type="nucleotide sequence ID" value="NZ_CP143524.1"/>
</dbReference>
<accession>A0A2S3XBN3</accession>
<dbReference type="SUPFAM" id="SSF48452">
    <property type="entry name" value="TPR-like"/>
    <property type="match status" value="1"/>
</dbReference>
<organism evidence="1 2">
    <name type="scientific">Pseudomonas putida</name>
    <name type="common">Arthrobacter siderocapsulatus</name>
    <dbReference type="NCBI Taxonomy" id="303"/>
    <lineage>
        <taxon>Bacteria</taxon>
        <taxon>Pseudomonadati</taxon>
        <taxon>Pseudomonadota</taxon>
        <taxon>Gammaproteobacteria</taxon>
        <taxon>Pseudomonadales</taxon>
        <taxon>Pseudomonadaceae</taxon>
        <taxon>Pseudomonas</taxon>
    </lineage>
</organism>
<gene>
    <name evidence="1" type="ORF">BGP82_00575</name>
</gene>
<dbReference type="Gene3D" id="1.25.40.10">
    <property type="entry name" value="Tetratricopeptide repeat domain"/>
    <property type="match status" value="1"/>
</dbReference>
<dbReference type="Proteomes" id="UP000237378">
    <property type="component" value="Unassembled WGS sequence"/>
</dbReference>
<dbReference type="EMBL" id="MING01000019">
    <property type="protein sequence ID" value="POG12988.1"/>
    <property type="molecule type" value="Genomic_DNA"/>
</dbReference>